<dbReference type="SUPFAM" id="SSF53850">
    <property type="entry name" value="Periplasmic binding protein-like II"/>
    <property type="match status" value="1"/>
</dbReference>
<dbReference type="GO" id="GO:0003700">
    <property type="term" value="F:DNA-binding transcription factor activity"/>
    <property type="evidence" value="ECO:0007669"/>
    <property type="project" value="InterPro"/>
</dbReference>
<dbReference type="InterPro" id="IPR058163">
    <property type="entry name" value="LysR-type_TF_proteobact-type"/>
</dbReference>
<dbReference type="GO" id="GO:0006351">
    <property type="term" value="P:DNA-templated transcription"/>
    <property type="evidence" value="ECO:0007669"/>
    <property type="project" value="TreeGrafter"/>
</dbReference>
<sequence>MSTRPHAHPVFHRRHYPVRPYNTRSLFVASENGMRIDRLAAMRLFVRIVETGSFSKAASSMNMSSSNATERMAKLEATLGIKLLARTTRAVAPTTAGSRYFEACRRMLAELDDVEASLSESRDALAGRVRISANSSVARAILIPRLPEWFEQHPGIHVELVMSDRRSDFVRDGIDFAVRIGGLEDQDLVLRPLGRPRRINVASPDYLSRMGKPRTPKDLERHQLIDFLLPHPGERLEWEFEEGGQTAAWNPSAIAAVGDAHARVELAIAGMGIVQTLCFIAAPALRDKRLVRILPRWETAAPEVSILYPRDRNLPARTHATMEAFSTWIKESLRMSK</sequence>
<evidence type="ECO:0000313" key="6">
    <source>
        <dbReference type="EMBL" id="QGZ66048.1"/>
    </source>
</evidence>
<keyword evidence="7" id="KW-1185">Reference proteome</keyword>
<dbReference type="InterPro" id="IPR036390">
    <property type="entry name" value="WH_DNA-bd_sf"/>
</dbReference>
<evidence type="ECO:0000256" key="2">
    <source>
        <dbReference type="ARBA" id="ARBA00023015"/>
    </source>
</evidence>
<reference evidence="6 7" key="1">
    <citation type="submission" date="2019-12" db="EMBL/GenBank/DDBJ databases">
        <title>Paraburkholderia acidiphila 7Q-K02 sp. nov and Paraburkholderia acidisoli DHF22 sp. nov., two strains isolated from forest soil.</title>
        <authorList>
            <person name="Gao Z."/>
            <person name="Qiu L."/>
        </authorList>
    </citation>
    <scope>NUCLEOTIDE SEQUENCE [LARGE SCALE GENOMIC DNA]</scope>
    <source>
        <strain evidence="6 7">DHF22</strain>
    </source>
</reference>
<dbReference type="RefSeq" id="WP_158957114.1">
    <property type="nucleotide sequence ID" value="NZ_CP046916.1"/>
</dbReference>
<keyword evidence="2" id="KW-0805">Transcription regulation</keyword>
<dbReference type="OrthoDB" id="9076826at2"/>
<evidence type="ECO:0000259" key="5">
    <source>
        <dbReference type="PROSITE" id="PS50931"/>
    </source>
</evidence>
<feature type="domain" description="HTH lysR-type" evidence="5">
    <location>
        <begin position="37"/>
        <end position="94"/>
    </location>
</feature>
<accession>A0A7Z2GQH5</accession>
<dbReference type="EMBL" id="CP046916">
    <property type="protein sequence ID" value="QGZ66048.1"/>
    <property type="molecule type" value="Genomic_DNA"/>
</dbReference>
<proteinExistence type="inferred from homology"/>
<organism evidence="6 7">
    <name type="scientific">Paraburkholderia acidisoli</name>
    <dbReference type="NCBI Taxonomy" id="2571748"/>
    <lineage>
        <taxon>Bacteria</taxon>
        <taxon>Pseudomonadati</taxon>
        <taxon>Pseudomonadota</taxon>
        <taxon>Betaproteobacteria</taxon>
        <taxon>Burkholderiales</taxon>
        <taxon>Burkholderiaceae</taxon>
        <taxon>Paraburkholderia</taxon>
    </lineage>
</organism>
<gene>
    <name evidence="6" type="ORF">FAZ98_29985</name>
</gene>
<dbReference type="InterPro" id="IPR036388">
    <property type="entry name" value="WH-like_DNA-bd_sf"/>
</dbReference>
<protein>
    <submittedName>
        <fullName evidence="6">LysR family transcriptional regulator</fullName>
    </submittedName>
</protein>
<dbReference type="SUPFAM" id="SSF46785">
    <property type="entry name" value="Winged helix' DNA-binding domain"/>
    <property type="match status" value="1"/>
</dbReference>
<dbReference type="Pfam" id="PF03466">
    <property type="entry name" value="LysR_substrate"/>
    <property type="match status" value="1"/>
</dbReference>
<name>A0A7Z2GQH5_9BURK</name>
<dbReference type="KEGG" id="pacs:FAZ98_29985"/>
<keyword evidence="4" id="KW-0804">Transcription</keyword>
<dbReference type="InterPro" id="IPR005119">
    <property type="entry name" value="LysR_subst-bd"/>
</dbReference>
<dbReference type="Proteomes" id="UP000433577">
    <property type="component" value="Chromosome 4"/>
</dbReference>
<comment type="similarity">
    <text evidence="1">Belongs to the LysR transcriptional regulatory family.</text>
</comment>
<evidence type="ECO:0000313" key="7">
    <source>
        <dbReference type="Proteomes" id="UP000433577"/>
    </source>
</evidence>
<evidence type="ECO:0000256" key="3">
    <source>
        <dbReference type="ARBA" id="ARBA00023125"/>
    </source>
</evidence>
<dbReference type="PROSITE" id="PS50931">
    <property type="entry name" value="HTH_LYSR"/>
    <property type="match status" value="1"/>
</dbReference>
<keyword evidence="3" id="KW-0238">DNA-binding</keyword>
<evidence type="ECO:0000256" key="1">
    <source>
        <dbReference type="ARBA" id="ARBA00009437"/>
    </source>
</evidence>
<evidence type="ECO:0000256" key="4">
    <source>
        <dbReference type="ARBA" id="ARBA00023163"/>
    </source>
</evidence>
<dbReference type="PANTHER" id="PTHR30537:SF72">
    <property type="entry name" value="LYSR FAMILY TRANSCRIPTIONAL REGULATOR"/>
    <property type="match status" value="1"/>
</dbReference>
<dbReference type="GO" id="GO:0043565">
    <property type="term" value="F:sequence-specific DNA binding"/>
    <property type="evidence" value="ECO:0007669"/>
    <property type="project" value="TreeGrafter"/>
</dbReference>
<dbReference type="FunFam" id="1.10.10.10:FF:000001">
    <property type="entry name" value="LysR family transcriptional regulator"/>
    <property type="match status" value="1"/>
</dbReference>
<dbReference type="AlphaFoldDB" id="A0A7Z2GQH5"/>
<dbReference type="Gene3D" id="3.40.190.290">
    <property type="match status" value="1"/>
</dbReference>
<dbReference type="Pfam" id="PF00126">
    <property type="entry name" value="HTH_1"/>
    <property type="match status" value="1"/>
</dbReference>
<dbReference type="InterPro" id="IPR000847">
    <property type="entry name" value="LysR_HTH_N"/>
</dbReference>
<dbReference type="PANTHER" id="PTHR30537">
    <property type="entry name" value="HTH-TYPE TRANSCRIPTIONAL REGULATOR"/>
    <property type="match status" value="1"/>
</dbReference>
<dbReference type="Gene3D" id="1.10.10.10">
    <property type="entry name" value="Winged helix-like DNA-binding domain superfamily/Winged helix DNA-binding domain"/>
    <property type="match status" value="1"/>
</dbReference>